<dbReference type="EMBL" id="RJKN01000002">
    <property type="protein sequence ID" value="ROP44599.1"/>
    <property type="molecule type" value="Genomic_DNA"/>
</dbReference>
<dbReference type="InterPro" id="IPR014729">
    <property type="entry name" value="Rossmann-like_a/b/a_fold"/>
</dbReference>
<dbReference type="InterPro" id="IPR006015">
    <property type="entry name" value="Universal_stress_UspA"/>
</dbReference>
<dbReference type="InterPro" id="IPR006016">
    <property type="entry name" value="UspA"/>
</dbReference>
<evidence type="ECO:0000259" key="2">
    <source>
        <dbReference type="Pfam" id="PF00582"/>
    </source>
</evidence>
<name>A0A3N1HQ88_9ACTN</name>
<sequence length="130" mass="13412">MTVVVGYVPKPAGEAALRAALDEADRRGEPLHVVNASSGQSLVDTAFAGEDDLARVRALLEEAGVEHTLDQRVGDGADGADAVLRAAEEVGASAVVIGLRRRSPTGKLLFGSDAQKILLQADCPVIAVKA</sequence>
<dbReference type="SUPFAM" id="SSF52402">
    <property type="entry name" value="Adenine nucleotide alpha hydrolases-like"/>
    <property type="match status" value="1"/>
</dbReference>
<dbReference type="RefSeq" id="WP_123378868.1">
    <property type="nucleotide sequence ID" value="NZ_RJKN01000002.1"/>
</dbReference>
<evidence type="ECO:0000256" key="1">
    <source>
        <dbReference type="ARBA" id="ARBA00008791"/>
    </source>
</evidence>
<dbReference type="PANTHER" id="PTHR46268">
    <property type="entry name" value="STRESS RESPONSE PROTEIN NHAX"/>
    <property type="match status" value="1"/>
</dbReference>
<dbReference type="CDD" id="cd00293">
    <property type="entry name" value="USP-like"/>
    <property type="match status" value="1"/>
</dbReference>
<keyword evidence="4" id="KW-1185">Reference proteome</keyword>
<comment type="similarity">
    <text evidence="1">Belongs to the universal stress protein A family.</text>
</comment>
<dbReference type="Gene3D" id="3.40.50.620">
    <property type="entry name" value="HUPs"/>
    <property type="match status" value="1"/>
</dbReference>
<comment type="caution">
    <text evidence="3">The sequence shown here is derived from an EMBL/GenBank/DDBJ whole genome shotgun (WGS) entry which is preliminary data.</text>
</comment>
<dbReference type="PRINTS" id="PR01438">
    <property type="entry name" value="UNVRSLSTRESS"/>
</dbReference>
<evidence type="ECO:0000313" key="4">
    <source>
        <dbReference type="Proteomes" id="UP000276232"/>
    </source>
</evidence>
<organism evidence="3 4">
    <name type="scientific">Pseudokineococcus lusitanus</name>
    <dbReference type="NCBI Taxonomy" id="763993"/>
    <lineage>
        <taxon>Bacteria</taxon>
        <taxon>Bacillati</taxon>
        <taxon>Actinomycetota</taxon>
        <taxon>Actinomycetes</taxon>
        <taxon>Kineosporiales</taxon>
        <taxon>Kineosporiaceae</taxon>
        <taxon>Pseudokineococcus</taxon>
    </lineage>
</organism>
<evidence type="ECO:0000313" key="3">
    <source>
        <dbReference type="EMBL" id="ROP44599.1"/>
    </source>
</evidence>
<gene>
    <name evidence="3" type="ORF">EDC03_0722</name>
</gene>
<dbReference type="AlphaFoldDB" id="A0A3N1HQ88"/>
<reference evidence="3 4" key="1">
    <citation type="journal article" date="2015" name="Stand. Genomic Sci.">
        <title>Genomic Encyclopedia of Bacterial and Archaeal Type Strains, Phase III: the genomes of soil and plant-associated and newly described type strains.</title>
        <authorList>
            <person name="Whitman W.B."/>
            <person name="Woyke T."/>
            <person name="Klenk H.P."/>
            <person name="Zhou Y."/>
            <person name="Lilburn T.G."/>
            <person name="Beck B.J."/>
            <person name="De Vos P."/>
            <person name="Vandamme P."/>
            <person name="Eisen J.A."/>
            <person name="Garrity G."/>
            <person name="Hugenholtz P."/>
            <person name="Kyrpides N.C."/>
        </authorList>
    </citation>
    <scope>NUCLEOTIDE SEQUENCE [LARGE SCALE GENOMIC DNA]</scope>
    <source>
        <strain evidence="3 4">CECT 7306</strain>
    </source>
</reference>
<protein>
    <submittedName>
        <fullName evidence="3">Nucleotide-binding universal stress UspA family protein</fullName>
    </submittedName>
</protein>
<dbReference type="Pfam" id="PF00582">
    <property type="entry name" value="Usp"/>
    <property type="match status" value="1"/>
</dbReference>
<dbReference type="PANTHER" id="PTHR46268:SF6">
    <property type="entry name" value="UNIVERSAL STRESS PROTEIN UP12"/>
    <property type="match status" value="1"/>
</dbReference>
<dbReference type="OrthoDB" id="5419113at2"/>
<dbReference type="InParanoid" id="A0A3N1HQ88"/>
<dbReference type="Proteomes" id="UP000276232">
    <property type="component" value="Unassembled WGS sequence"/>
</dbReference>
<proteinExistence type="inferred from homology"/>
<accession>A0A3N1HQ88</accession>
<feature type="domain" description="UspA" evidence="2">
    <location>
        <begin position="2"/>
        <end position="129"/>
    </location>
</feature>